<accession>A0A1I5WR39</accession>
<proteinExistence type="predicted"/>
<sequence length="449" mass="48891">MLHTYYRQTSGITLIEVLLTILLSSVVIGLVTTVLVSSVSLGERTHSQVNLRQEANIVVTELRQKHQGDTYSLCTGNLFSDGRFHAEELTIHNDNTSLSGVPDCENVNPDEPLNVQFTLADDHSQTFTVDTVIEAEQADGGAVVTLDPPEPGGDFGGMLSELFILGSSFSFQGNNVYGDGSSVFIRDPLETSDFNGGAFTGVTNIYIDDAVTLDGGSAGLGSASKPGEIHVNGDLELWGGSRHIYGDVHVNGDFRLKDAHIHGNVYVNGDVELGWTPSFGEDSRIYYTGTLKNPSDYHSYILDRMIKETSVPSVDMPDMFFPNPKADEWYAEHRYNQNVQPENMKLYGSDITIKSYNDNELGRYVDTFTNAVVVSRGDISINSGGLSFSGFLYAPNGKVTFNGSSFEGSVIARDGFHVTSGGTDVTFRSIENYIDDPVDYPFQNGGGIE</sequence>
<gene>
    <name evidence="4" type="ORF">SAMN05518683_12214</name>
</gene>
<comment type="subcellular location">
    <subcellularLocation>
        <location evidence="1">Cell surface</location>
    </subcellularLocation>
</comment>
<name>A0A1I5WR39_9BACI</name>
<dbReference type="OrthoDB" id="2080124at2"/>
<protein>
    <recommendedName>
        <fullName evidence="6">Prepilin-type N-terminal cleavage/methylation domain-containing protein</fullName>
    </recommendedName>
</protein>
<dbReference type="GO" id="GO:0009986">
    <property type="term" value="C:cell surface"/>
    <property type="evidence" value="ECO:0007669"/>
    <property type="project" value="UniProtKB-SubCell"/>
</dbReference>
<organism evidence="4 5">
    <name type="scientific">Salibacterium halotolerans</name>
    <dbReference type="NCBI Taxonomy" id="1884432"/>
    <lineage>
        <taxon>Bacteria</taxon>
        <taxon>Bacillati</taxon>
        <taxon>Bacillota</taxon>
        <taxon>Bacilli</taxon>
        <taxon>Bacillales</taxon>
        <taxon>Bacillaceae</taxon>
    </lineage>
</organism>
<keyword evidence="2" id="KW-0178">Competence</keyword>
<keyword evidence="3" id="KW-1133">Transmembrane helix</keyword>
<evidence type="ECO:0000256" key="3">
    <source>
        <dbReference type="SAM" id="Phobius"/>
    </source>
</evidence>
<feature type="transmembrane region" description="Helical" evidence="3">
    <location>
        <begin position="12"/>
        <end position="36"/>
    </location>
</feature>
<keyword evidence="5" id="KW-1185">Reference proteome</keyword>
<dbReference type="InterPro" id="IPR012902">
    <property type="entry name" value="N_methyl_site"/>
</dbReference>
<evidence type="ECO:0000313" key="5">
    <source>
        <dbReference type="Proteomes" id="UP000198892"/>
    </source>
</evidence>
<dbReference type="Proteomes" id="UP000198892">
    <property type="component" value="Unassembled WGS sequence"/>
</dbReference>
<keyword evidence="3" id="KW-0472">Membrane</keyword>
<dbReference type="AlphaFoldDB" id="A0A1I5WR39"/>
<evidence type="ECO:0000256" key="2">
    <source>
        <dbReference type="ARBA" id="ARBA00023287"/>
    </source>
</evidence>
<evidence type="ECO:0000256" key="1">
    <source>
        <dbReference type="ARBA" id="ARBA00004241"/>
    </source>
</evidence>
<evidence type="ECO:0000313" key="4">
    <source>
        <dbReference type="EMBL" id="SFQ22265.1"/>
    </source>
</evidence>
<dbReference type="RefSeq" id="WP_093338767.1">
    <property type="nucleotide sequence ID" value="NZ_FOXD01000022.1"/>
</dbReference>
<dbReference type="GO" id="GO:0030420">
    <property type="term" value="P:establishment of competence for transformation"/>
    <property type="evidence" value="ECO:0007669"/>
    <property type="project" value="UniProtKB-KW"/>
</dbReference>
<dbReference type="STRING" id="1884432.SAMN05518683_12214"/>
<dbReference type="EMBL" id="FOXD01000022">
    <property type="protein sequence ID" value="SFQ22265.1"/>
    <property type="molecule type" value="Genomic_DNA"/>
</dbReference>
<reference evidence="5" key="1">
    <citation type="submission" date="2016-10" db="EMBL/GenBank/DDBJ databases">
        <authorList>
            <person name="Varghese N."/>
            <person name="Submissions S."/>
        </authorList>
    </citation>
    <scope>NUCLEOTIDE SEQUENCE [LARGE SCALE GENOMIC DNA]</scope>
    <source>
        <strain evidence="5">S7</strain>
    </source>
</reference>
<keyword evidence="3" id="KW-0812">Transmembrane</keyword>
<evidence type="ECO:0008006" key="6">
    <source>
        <dbReference type="Google" id="ProtNLM"/>
    </source>
</evidence>
<dbReference type="PROSITE" id="PS00409">
    <property type="entry name" value="PROKAR_NTER_METHYL"/>
    <property type="match status" value="1"/>
</dbReference>